<comment type="similarity">
    <text evidence="1">Belongs to the cytochrome P450 family.</text>
</comment>
<dbReference type="PANTHER" id="PTHR46696:SF4">
    <property type="entry name" value="BIOTIN BIOSYNTHESIS CYTOCHROME P450"/>
    <property type="match status" value="1"/>
</dbReference>
<feature type="region of interest" description="Disordered" evidence="2">
    <location>
        <begin position="74"/>
        <end position="97"/>
    </location>
</feature>
<keyword evidence="4" id="KW-1185">Reference proteome</keyword>
<dbReference type="Gene3D" id="1.10.630.10">
    <property type="entry name" value="Cytochrome P450"/>
    <property type="match status" value="1"/>
</dbReference>
<evidence type="ECO:0000313" key="3">
    <source>
        <dbReference type="EMBL" id="GAA1501252.1"/>
    </source>
</evidence>
<comment type="caution">
    <text evidence="3">The sequence shown here is derived from an EMBL/GenBank/DDBJ whole genome shotgun (WGS) entry which is preliminary data.</text>
</comment>
<dbReference type="CDD" id="cd11033">
    <property type="entry name" value="CYP142-like"/>
    <property type="match status" value="1"/>
</dbReference>
<dbReference type="InterPro" id="IPR036396">
    <property type="entry name" value="Cyt_P450_sf"/>
</dbReference>
<dbReference type="EMBL" id="BAAAPF010000300">
    <property type="protein sequence ID" value="GAA1501252.1"/>
    <property type="molecule type" value="Genomic_DNA"/>
</dbReference>
<dbReference type="Pfam" id="PF00067">
    <property type="entry name" value="p450"/>
    <property type="match status" value="1"/>
</dbReference>
<name>A0ABN1ZN12_9ACTN</name>
<evidence type="ECO:0000313" key="4">
    <source>
        <dbReference type="Proteomes" id="UP001500443"/>
    </source>
</evidence>
<dbReference type="SUPFAM" id="SSF48264">
    <property type="entry name" value="Cytochrome P450"/>
    <property type="match status" value="1"/>
</dbReference>
<evidence type="ECO:0000256" key="1">
    <source>
        <dbReference type="ARBA" id="ARBA00010617"/>
    </source>
</evidence>
<sequence>MTGQQARVSTELPAVLDGFDLTDQERFTDGFPHEVFVRLREEAPVLWHPPGTTVDGEGFWVLSRHADLKAAAEDPVFSSKGGGGREGGGTHIDDLKPGVHAGSLINMQDDPRHRMFKDLVSPPVARQAVEARLPQLREVAARLVGQALARGRVNFQPAVTAPYTIECVGRVLGAPEADMPQLIEWGETLAGFEERLSGKVNRAATETQYAMYEYSKKLIAAKRAAGGPPADDLMSVLAHRDIPADRGEEPLSEYEREAFFCLVLIAGSEPPRNALATGILALAQHPEQWRALRADRSLLPGAIDEMLRWSTPTPYNRRTATRDTVFRGTEIKAGEKITFWWASGNRDGSVFDDPTTFDIRRSPNPHLAFAHGTHSCLGEQLARIEMRVLLEELLDRVAEIRIDGDVTWAPSNKHTVILRMPVELVRATAA</sequence>
<dbReference type="InterPro" id="IPR002397">
    <property type="entry name" value="Cyt_P450_B"/>
</dbReference>
<dbReference type="Proteomes" id="UP001500443">
    <property type="component" value="Unassembled WGS sequence"/>
</dbReference>
<reference evidence="3 4" key="1">
    <citation type="journal article" date="2019" name="Int. J. Syst. Evol. Microbiol.">
        <title>The Global Catalogue of Microorganisms (GCM) 10K type strain sequencing project: providing services to taxonomists for standard genome sequencing and annotation.</title>
        <authorList>
            <consortium name="The Broad Institute Genomics Platform"/>
            <consortium name="The Broad Institute Genome Sequencing Center for Infectious Disease"/>
            <person name="Wu L."/>
            <person name="Ma J."/>
        </authorList>
    </citation>
    <scope>NUCLEOTIDE SEQUENCE [LARGE SCALE GENOMIC DNA]</scope>
    <source>
        <strain evidence="3 4">JCM 15481</strain>
    </source>
</reference>
<proteinExistence type="inferred from homology"/>
<feature type="compositionally biased region" description="Gly residues" evidence="2">
    <location>
        <begin position="80"/>
        <end position="90"/>
    </location>
</feature>
<dbReference type="InterPro" id="IPR001128">
    <property type="entry name" value="Cyt_P450"/>
</dbReference>
<dbReference type="PRINTS" id="PR00359">
    <property type="entry name" value="BP450"/>
</dbReference>
<protein>
    <submittedName>
        <fullName evidence="3">Cytochrome P450</fullName>
    </submittedName>
</protein>
<dbReference type="PANTHER" id="PTHR46696">
    <property type="entry name" value="P450, PUTATIVE (EUROFUNG)-RELATED"/>
    <property type="match status" value="1"/>
</dbReference>
<dbReference type="RefSeq" id="WP_344293784.1">
    <property type="nucleotide sequence ID" value="NZ_BAAAPF010000300.1"/>
</dbReference>
<organism evidence="3 4">
    <name type="scientific">Streptomyces synnematoformans</name>
    <dbReference type="NCBI Taxonomy" id="415721"/>
    <lineage>
        <taxon>Bacteria</taxon>
        <taxon>Bacillati</taxon>
        <taxon>Actinomycetota</taxon>
        <taxon>Actinomycetes</taxon>
        <taxon>Kitasatosporales</taxon>
        <taxon>Streptomycetaceae</taxon>
        <taxon>Streptomyces</taxon>
    </lineage>
</organism>
<gene>
    <name evidence="3" type="ORF">GCM10009802_57480</name>
</gene>
<evidence type="ECO:0000256" key="2">
    <source>
        <dbReference type="SAM" id="MobiDB-lite"/>
    </source>
</evidence>
<accession>A0ABN1ZN12</accession>